<evidence type="ECO:0000259" key="2">
    <source>
        <dbReference type="Pfam" id="PF04773"/>
    </source>
</evidence>
<dbReference type="InterPro" id="IPR006860">
    <property type="entry name" value="FecR"/>
</dbReference>
<evidence type="ECO:0000313" key="4">
    <source>
        <dbReference type="EMBL" id="SIO41881.1"/>
    </source>
</evidence>
<name>A0A1N6JCE0_9BACT</name>
<dbReference type="EMBL" id="FSRA01000002">
    <property type="protein sequence ID" value="SIO41881.1"/>
    <property type="molecule type" value="Genomic_DNA"/>
</dbReference>
<dbReference type="Pfam" id="PF04773">
    <property type="entry name" value="FecR"/>
    <property type="match status" value="1"/>
</dbReference>
<dbReference type="Gene3D" id="3.55.50.30">
    <property type="match status" value="1"/>
</dbReference>
<dbReference type="PANTHER" id="PTHR30273:SF2">
    <property type="entry name" value="PROTEIN FECR"/>
    <property type="match status" value="1"/>
</dbReference>
<proteinExistence type="predicted"/>
<dbReference type="OrthoDB" id="1452822at2"/>
<keyword evidence="1" id="KW-0472">Membrane</keyword>
<dbReference type="STRING" id="536979.SAMN04488055_3852"/>
<evidence type="ECO:0000256" key="1">
    <source>
        <dbReference type="SAM" id="Phobius"/>
    </source>
</evidence>
<dbReference type="InterPro" id="IPR032508">
    <property type="entry name" value="FecR_C"/>
</dbReference>
<reference evidence="4 5" key="1">
    <citation type="submission" date="2016-11" db="EMBL/GenBank/DDBJ databases">
        <authorList>
            <person name="Jaros S."/>
            <person name="Januszkiewicz K."/>
            <person name="Wedrychowicz H."/>
        </authorList>
    </citation>
    <scope>NUCLEOTIDE SEQUENCE [LARGE SCALE GENOMIC DNA]</scope>
    <source>
        <strain evidence="4 5">DSM 24787</strain>
    </source>
</reference>
<feature type="transmembrane region" description="Helical" evidence="1">
    <location>
        <begin position="92"/>
        <end position="111"/>
    </location>
</feature>
<dbReference type="Gene3D" id="2.60.120.1440">
    <property type="match status" value="1"/>
</dbReference>
<sequence length="397" mass="45169">MEDQQLHTTFRMTGLLAGYLRNTLSDAERQELEQWLAANESNRAILEELINEEKAAEEWRKLAYYRERTEKAREELAAEVARRKVFRTRRLFFYRAAGVLLLVLAAAAAIWQTQFRKPDHITTAEYAENVLPGSQKAQLVLSNGNSMELNTGNDTSFMQGASVKVQQQQGLLAYEDINDNYEEIQFHQLITPKGGEYHLLLEDGTHVWLNAASSIRFPTRFSGTERRVQLSGEAYFEVAKDVKKPFIVDVNQHTSIQVLGTRFNVNAYTDEEKINTTLLEGAVAVNSGSFGRAIAPGQRAVTDHDGNKAIIVEPADTVRAVAWKNGVFDFNDTKLSEVMRQVSRWYNIDIVYEKSIPDIKVWGRMERNQNLQQLITILNGMDVRVKLESVNKLIVLQ</sequence>
<keyword evidence="1" id="KW-1133">Transmembrane helix</keyword>
<feature type="domain" description="Protein FecR C-terminal" evidence="3">
    <location>
        <begin position="328"/>
        <end position="381"/>
    </location>
</feature>
<dbReference type="RefSeq" id="WP_084185708.1">
    <property type="nucleotide sequence ID" value="NZ_FSRA01000002.1"/>
</dbReference>
<dbReference type="Proteomes" id="UP000185003">
    <property type="component" value="Unassembled WGS sequence"/>
</dbReference>
<dbReference type="Pfam" id="PF16344">
    <property type="entry name" value="FecR_C"/>
    <property type="match status" value="1"/>
</dbReference>
<organism evidence="4 5">
    <name type="scientific">Chitinophaga niabensis</name>
    <dbReference type="NCBI Taxonomy" id="536979"/>
    <lineage>
        <taxon>Bacteria</taxon>
        <taxon>Pseudomonadati</taxon>
        <taxon>Bacteroidota</taxon>
        <taxon>Chitinophagia</taxon>
        <taxon>Chitinophagales</taxon>
        <taxon>Chitinophagaceae</taxon>
        <taxon>Chitinophaga</taxon>
    </lineage>
</organism>
<evidence type="ECO:0008006" key="6">
    <source>
        <dbReference type="Google" id="ProtNLM"/>
    </source>
</evidence>
<dbReference type="AlphaFoldDB" id="A0A1N6JCE0"/>
<dbReference type="GO" id="GO:0016989">
    <property type="term" value="F:sigma factor antagonist activity"/>
    <property type="evidence" value="ECO:0007669"/>
    <property type="project" value="TreeGrafter"/>
</dbReference>
<keyword evidence="1" id="KW-0812">Transmembrane</keyword>
<feature type="domain" description="FecR protein" evidence="2">
    <location>
        <begin position="189"/>
        <end position="283"/>
    </location>
</feature>
<keyword evidence="5" id="KW-1185">Reference proteome</keyword>
<dbReference type="PANTHER" id="PTHR30273">
    <property type="entry name" value="PERIPLASMIC SIGNAL SENSOR AND SIGMA FACTOR ACTIVATOR FECR-RELATED"/>
    <property type="match status" value="1"/>
</dbReference>
<protein>
    <recommendedName>
        <fullName evidence="6">FecR protein</fullName>
    </recommendedName>
</protein>
<dbReference type="InterPro" id="IPR012373">
    <property type="entry name" value="Ferrdict_sens_TM"/>
</dbReference>
<accession>A0A1N6JCE0</accession>
<evidence type="ECO:0000313" key="5">
    <source>
        <dbReference type="Proteomes" id="UP000185003"/>
    </source>
</evidence>
<dbReference type="FunFam" id="2.60.120.1440:FF:000001">
    <property type="entry name" value="Putative anti-sigma factor"/>
    <property type="match status" value="1"/>
</dbReference>
<evidence type="ECO:0000259" key="3">
    <source>
        <dbReference type="Pfam" id="PF16344"/>
    </source>
</evidence>
<gene>
    <name evidence="4" type="ORF">SAMN04488055_3852</name>
</gene>